<keyword evidence="6" id="KW-1003">Cell membrane</keyword>
<keyword evidence="3 6" id="KW-0812">Transmembrane</keyword>
<proteinExistence type="inferred from homology"/>
<dbReference type="RefSeq" id="WP_404629836.1">
    <property type="nucleotide sequence ID" value="NZ_JADIKM010000001.1"/>
</dbReference>
<protein>
    <recommendedName>
        <fullName evidence="6">SURF1-like protein</fullName>
    </recommendedName>
</protein>
<comment type="subcellular location">
    <subcellularLocation>
        <location evidence="6">Cell membrane</location>
        <topology evidence="6">Multi-pass membrane protein</topology>
    </subcellularLocation>
    <subcellularLocation>
        <location evidence="1">Membrane</location>
    </subcellularLocation>
</comment>
<evidence type="ECO:0000256" key="6">
    <source>
        <dbReference type="RuleBase" id="RU363076"/>
    </source>
</evidence>
<sequence>MSALRRPAWWSVALTVAGALLFVRLGLWQLHRADEKEALLRRYATSATAPLQAFDPVASTPPETAYPRVRLSGRYLPGRIYLLDNPKHDALGGVEVYAPLQRAGHERLLLVDLGFLPGNGTDTAPQVPALPAGDVTVQGLYVPPPGVALEMGGDALAQQRTYPKKTIYLDPAQVARDLGRPLYPRLLALDPDPAAIYVRKHTLDFSAMPPSRHRAYAFQWFTFAVAAVVIFLVLHRKRRPRARSSTSRTP</sequence>
<evidence type="ECO:0000313" key="8">
    <source>
        <dbReference type="Proteomes" id="UP001620460"/>
    </source>
</evidence>
<comment type="caution">
    <text evidence="7">The sequence shown here is derived from an EMBL/GenBank/DDBJ whole genome shotgun (WGS) entry which is preliminary data.</text>
</comment>
<comment type="similarity">
    <text evidence="2 6">Belongs to the SURF1 family.</text>
</comment>
<evidence type="ECO:0000256" key="5">
    <source>
        <dbReference type="ARBA" id="ARBA00023136"/>
    </source>
</evidence>
<evidence type="ECO:0000313" key="7">
    <source>
        <dbReference type="EMBL" id="MFK2902717.1"/>
    </source>
</evidence>
<dbReference type="PANTHER" id="PTHR23427:SF2">
    <property type="entry name" value="SURFEIT LOCUS PROTEIN 1"/>
    <property type="match status" value="1"/>
</dbReference>
<name>A0ABW8JNL1_9GAMM</name>
<keyword evidence="8" id="KW-1185">Reference proteome</keyword>
<dbReference type="CDD" id="cd06662">
    <property type="entry name" value="SURF1"/>
    <property type="match status" value="1"/>
</dbReference>
<reference evidence="7 8" key="1">
    <citation type="submission" date="2020-10" db="EMBL/GenBank/DDBJ databases">
        <title>Phylogeny of dyella-like bacteria.</title>
        <authorList>
            <person name="Fu J."/>
        </authorList>
    </citation>
    <scope>NUCLEOTIDE SEQUENCE [LARGE SCALE GENOMIC DNA]</scope>
    <source>
        <strain evidence="7 8">Gsoil3046</strain>
    </source>
</reference>
<evidence type="ECO:0000256" key="3">
    <source>
        <dbReference type="ARBA" id="ARBA00022692"/>
    </source>
</evidence>
<dbReference type="PANTHER" id="PTHR23427">
    <property type="entry name" value="SURFEIT LOCUS PROTEIN"/>
    <property type="match status" value="1"/>
</dbReference>
<dbReference type="Proteomes" id="UP001620460">
    <property type="component" value="Unassembled WGS sequence"/>
</dbReference>
<keyword evidence="4 6" id="KW-1133">Transmembrane helix</keyword>
<dbReference type="InterPro" id="IPR045214">
    <property type="entry name" value="Surf1/Surf4"/>
</dbReference>
<dbReference type="Pfam" id="PF02104">
    <property type="entry name" value="SURF1"/>
    <property type="match status" value="1"/>
</dbReference>
<comment type="caution">
    <text evidence="6">Lacks conserved residue(s) required for the propagation of feature annotation.</text>
</comment>
<dbReference type="EMBL" id="JADIKM010000001">
    <property type="protein sequence ID" value="MFK2902717.1"/>
    <property type="molecule type" value="Genomic_DNA"/>
</dbReference>
<dbReference type="PROSITE" id="PS50895">
    <property type="entry name" value="SURF1"/>
    <property type="match status" value="1"/>
</dbReference>
<feature type="transmembrane region" description="Helical" evidence="6">
    <location>
        <begin position="216"/>
        <end position="234"/>
    </location>
</feature>
<evidence type="ECO:0000256" key="2">
    <source>
        <dbReference type="ARBA" id="ARBA00007165"/>
    </source>
</evidence>
<evidence type="ECO:0000256" key="4">
    <source>
        <dbReference type="ARBA" id="ARBA00022989"/>
    </source>
</evidence>
<keyword evidence="5 6" id="KW-0472">Membrane</keyword>
<evidence type="ECO:0000256" key="1">
    <source>
        <dbReference type="ARBA" id="ARBA00004370"/>
    </source>
</evidence>
<accession>A0ABW8JNL1</accession>
<organism evidence="7 8">
    <name type="scientific">Dyella ginsengisoli</name>
    <dbReference type="NCBI Taxonomy" id="363848"/>
    <lineage>
        <taxon>Bacteria</taxon>
        <taxon>Pseudomonadati</taxon>
        <taxon>Pseudomonadota</taxon>
        <taxon>Gammaproteobacteria</taxon>
        <taxon>Lysobacterales</taxon>
        <taxon>Rhodanobacteraceae</taxon>
        <taxon>Dyella</taxon>
    </lineage>
</organism>
<dbReference type="InterPro" id="IPR002994">
    <property type="entry name" value="Surf1/Shy1"/>
</dbReference>
<gene>
    <name evidence="7" type="ORF">ISP17_01980</name>
</gene>